<dbReference type="Proteomes" id="UP000001471">
    <property type="component" value="Unassembled WGS sequence"/>
</dbReference>
<evidence type="ECO:0000313" key="1">
    <source>
        <dbReference type="EMBL" id="EDU42038.1"/>
    </source>
</evidence>
<name>B2WGD1_PYRTR</name>
<dbReference type="EMBL" id="DS231624">
    <property type="protein sequence ID" value="EDU42038.1"/>
    <property type="molecule type" value="Genomic_DNA"/>
</dbReference>
<dbReference type="InParanoid" id="B2WGD1"/>
<sequence>MEASPSMPMARFHVFLAMAVAMKVRIKDSPENTNALLDTCYDLAMQQTASSTFWQEPGGLEAAQLLALFASLRKPSAEEPRSLSHSFSW</sequence>
<dbReference type="OrthoDB" id="9986881at2759"/>
<dbReference type="HOGENOM" id="CLU_2455858_0_0_1"/>
<dbReference type="STRING" id="426418.B2WGD1"/>
<organism evidence="1 2">
    <name type="scientific">Pyrenophora tritici-repentis (strain Pt-1C-BFP)</name>
    <name type="common">Wheat tan spot fungus</name>
    <name type="synonym">Drechslera tritici-repentis</name>
    <dbReference type="NCBI Taxonomy" id="426418"/>
    <lineage>
        <taxon>Eukaryota</taxon>
        <taxon>Fungi</taxon>
        <taxon>Dikarya</taxon>
        <taxon>Ascomycota</taxon>
        <taxon>Pezizomycotina</taxon>
        <taxon>Dothideomycetes</taxon>
        <taxon>Pleosporomycetidae</taxon>
        <taxon>Pleosporales</taxon>
        <taxon>Pleosporineae</taxon>
        <taxon>Pleosporaceae</taxon>
        <taxon>Pyrenophora</taxon>
    </lineage>
</organism>
<dbReference type="eggNOG" id="ENOG502SP0G">
    <property type="taxonomic scope" value="Eukaryota"/>
</dbReference>
<reference evidence="2" key="1">
    <citation type="journal article" date="2013" name="G3 (Bethesda)">
        <title>Comparative genomics of a plant-pathogenic fungus, Pyrenophora tritici-repentis, reveals transduplication and the impact of repeat elements on pathogenicity and population divergence.</title>
        <authorList>
            <person name="Manning V.A."/>
            <person name="Pandelova I."/>
            <person name="Dhillon B."/>
            <person name="Wilhelm L.J."/>
            <person name="Goodwin S.B."/>
            <person name="Berlin A.M."/>
            <person name="Figueroa M."/>
            <person name="Freitag M."/>
            <person name="Hane J.K."/>
            <person name="Henrissat B."/>
            <person name="Holman W.H."/>
            <person name="Kodira C.D."/>
            <person name="Martin J."/>
            <person name="Oliver R.P."/>
            <person name="Robbertse B."/>
            <person name="Schackwitz W."/>
            <person name="Schwartz D.C."/>
            <person name="Spatafora J.W."/>
            <person name="Turgeon B.G."/>
            <person name="Yandava C."/>
            <person name="Young S."/>
            <person name="Zhou S."/>
            <person name="Zeng Q."/>
            <person name="Grigoriev I.V."/>
            <person name="Ma L.-J."/>
            <person name="Ciuffetti L.M."/>
        </authorList>
    </citation>
    <scope>NUCLEOTIDE SEQUENCE [LARGE SCALE GENOMIC DNA]</scope>
    <source>
        <strain evidence="2">Pt-1C-BFP</strain>
    </source>
</reference>
<protein>
    <submittedName>
        <fullName evidence="1">Uncharacterized protein</fullName>
    </submittedName>
</protein>
<dbReference type="AlphaFoldDB" id="B2WGD1"/>
<proteinExistence type="predicted"/>
<evidence type="ECO:0000313" key="2">
    <source>
        <dbReference type="Proteomes" id="UP000001471"/>
    </source>
</evidence>
<gene>
    <name evidence="1" type="ORF">PTRG_08987</name>
</gene>
<accession>B2WGD1</accession>